<protein>
    <recommendedName>
        <fullName evidence="5">Lipoprotein</fullName>
    </recommendedName>
</protein>
<proteinExistence type="predicted"/>
<dbReference type="PROSITE" id="PS51257">
    <property type="entry name" value="PROKAR_LIPOPROTEIN"/>
    <property type="match status" value="1"/>
</dbReference>
<dbReference type="Proteomes" id="UP000613974">
    <property type="component" value="Unassembled WGS sequence"/>
</dbReference>
<feature type="region of interest" description="Disordered" evidence="1">
    <location>
        <begin position="26"/>
        <end position="54"/>
    </location>
</feature>
<comment type="caution">
    <text evidence="3">The sequence shown here is derived from an EMBL/GenBank/DDBJ whole genome shotgun (WGS) entry which is preliminary data.</text>
</comment>
<accession>A0ABQ3SLJ8</accession>
<gene>
    <name evidence="3" type="ORF">Snoj_29320</name>
</gene>
<feature type="compositionally biased region" description="Pro residues" evidence="1">
    <location>
        <begin position="83"/>
        <end position="95"/>
    </location>
</feature>
<feature type="chain" id="PRO_5047360378" description="Lipoprotein" evidence="2">
    <location>
        <begin position="25"/>
        <end position="146"/>
    </location>
</feature>
<reference evidence="4" key="1">
    <citation type="submission" date="2023-07" db="EMBL/GenBank/DDBJ databases">
        <title>Whole genome shotgun sequence of Streptomyces nojiriensis NBRC 13794.</title>
        <authorList>
            <person name="Komaki H."/>
            <person name="Tamura T."/>
        </authorList>
    </citation>
    <scope>NUCLEOTIDE SEQUENCE [LARGE SCALE GENOMIC DNA]</scope>
    <source>
        <strain evidence="4">NBRC 13794</strain>
    </source>
</reference>
<dbReference type="EMBL" id="BNEC01000005">
    <property type="protein sequence ID" value="GHI69014.1"/>
    <property type="molecule type" value="Genomic_DNA"/>
</dbReference>
<evidence type="ECO:0000313" key="4">
    <source>
        <dbReference type="Proteomes" id="UP000613974"/>
    </source>
</evidence>
<feature type="region of interest" description="Disordered" evidence="1">
    <location>
        <begin position="67"/>
        <end position="117"/>
    </location>
</feature>
<evidence type="ECO:0000256" key="2">
    <source>
        <dbReference type="SAM" id="SignalP"/>
    </source>
</evidence>
<evidence type="ECO:0000256" key="1">
    <source>
        <dbReference type="SAM" id="MobiDB-lite"/>
    </source>
</evidence>
<organism evidence="3 4">
    <name type="scientific">Streptomyces nojiriensis</name>
    <dbReference type="NCBI Taxonomy" id="66374"/>
    <lineage>
        <taxon>Bacteria</taxon>
        <taxon>Bacillati</taxon>
        <taxon>Actinomycetota</taxon>
        <taxon>Actinomycetes</taxon>
        <taxon>Kitasatosporales</taxon>
        <taxon>Streptomycetaceae</taxon>
        <taxon>Streptomyces</taxon>
    </lineage>
</organism>
<evidence type="ECO:0008006" key="5">
    <source>
        <dbReference type="Google" id="ProtNLM"/>
    </source>
</evidence>
<feature type="compositionally biased region" description="Basic and acidic residues" evidence="1">
    <location>
        <begin position="38"/>
        <end position="51"/>
    </location>
</feature>
<name>A0ABQ3SLJ8_9ACTN</name>
<sequence>MRRWSLPLLLVALLAASGCVTVHPAPTRPAGASPVAVAEDRKHPVDPRPARPDTGVALLVSPMLESAAAPPAGDAVPEAGRPRPGPPCAPLPSPSPGRRRGRGVRPHRTARYAPQERGAADMTELRRAAHGVASPAVAAPCHQTYV</sequence>
<feature type="compositionally biased region" description="Basic residues" evidence="1">
    <location>
        <begin position="97"/>
        <end position="110"/>
    </location>
</feature>
<evidence type="ECO:0000313" key="3">
    <source>
        <dbReference type="EMBL" id="GHI69014.1"/>
    </source>
</evidence>
<keyword evidence="2" id="KW-0732">Signal</keyword>
<feature type="signal peptide" evidence="2">
    <location>
        <begin position="1"/>
        <end position="24"/>
    </location>
</feature>
<keyword evidence="4" id="KW-1185">Reference proteome</keyword>